<keyword evidence="7" id="KW-1185">Reference proteome</keyword>
<evidence type="ECO:0000259" key="5">
    <source>
        <dbReference type="PROSITE" id="PS50931"/>
    </source>
</evidence>
<evidence type="ECO:0000313" key="7">
    <source>
        <dbReference type="Proteomes" id="UP001143362"/>
    </source>
</evidence>
<dbReference type="EMBL" id="SHNN01000001">
    <property type="protein sequence ID" value="MCX2979596.1"/>
    <property type="molecule type" value="Genomic_DNA"/>
</dbReference>
<dbReference type="InterPro" id="IPR036388">
    <property type="entry name" value="WH-like_DNA-bd_sf"/>
</dbReference>
<dbReference type="InterPro" id="IPR005119">
    <property type="entry name" value="LysR_subst-bd"/>
</dbReference>
<proteinExistence type="inferred from homology"/>
<evidence type="ECO:0000256" key="2">
    <source>
        <dbReference type="ARBA" id="ARBA00023015"/>
    </source>
</evidence>
<dbReference type="Gene3D" id="1.10.10.10">
    <property type="entry name" value="Winged helix-like DNA-binding domain superfamily/Winged helix DNA-binding domain"/>
    <property type="match status" value="1"/>
</dbReference>
<evidence type="ECO:0000256" key="3">
    <source>
        <dbReference type="ARBA" id="ARBA00023125"/>
    </source>
</evidence>
<accession>A0ABT3TBC4</accession>
<protein>
    <submittedName>
        <fullName evidence="6">LysR family transcriptional regulator</fullName>
    </submittedName>
</protein>
<dbReference type="Gene3D" id="3.40.190.290">
    <property type="match status" value="1"/>
</dbReference>
<dbReference type="PROSITE" id="PS50931">
    <property type="entry name" value="HTH_LYSR"/>
    <property type="match status" value="1"/>
</dbReference>
<comment type="similarity">
    <text evidence="1">Belongs to the LysR transcriptional regulatory family.</text>
</comment>
<dbReference type="PANTHER" id="PTHR30126:SF4">
    <property type="entry name" value="LYSR FAMILY TRANSCRIPTIONAL REGULATOR"/>
    <property type="match status" value="1"/>
</dbReference>
<dbReference type="InterPro" id="IPR036390">
    <property type="entry name" value="WH_DNA-bd_sf"/>
</dbReference>
<sequence>MNPRLTLDALEVIDAIDRKGSYAAAAAVLNRVPSAISYTVQKLEQDLGVTLFQKEGRRAVLTAAGQHLVEQGRHLLGAADDLALGTRQIATGWEPRLRIAIDTIVPMQYILPLVAQLHAEQPTIEVRLTSEVLAGTWEALIENRVDLIVGGIGDVPGHKGIRCEPWRQLEHVFVAAAQHPLCQQPQPISLETVQQHRAVIVSDTSRNVSPLSRGLLSQQSALYVPSMAAKIEAHRQGLGVGYVPREQVADDLARGRLRELRLTEPRAAEPIMLGWKIGNRGQALKFVLERLRTQD</sequence>
<evidence type="ECO:0000313" key="6">
    <source>
        <dbReference type="EMBL" id="MCX2979596.1"/>
    </source>
</evidence>
<reference evidence="6" key="1">
    <citation type="submission" date="2019-02" db="EMBL/GenBank/DDBJ databases">
        <authorList>
            <person name="Li S.-H."/>
        </authorList>
    </citation>
    <scope>NUCLEOTIDE SEQUENCE</scope>
    <source>
        <strain evidence="6">IMCC14734</strain>
    </source>
</reference>
<dbReference type="SUPFAM" id="SSF53850">
    <property type="entry name" value="Periplasmic binding protein-like II"/>
    <property type="match status" value="1"/>
</dbReference>
<keyword evidence="2" id="KW-0805">Transcription regulation</keyword>
<name>A0ABT3TBC4_9GAMM</name>
<dbReference type="RefSeq" id="WP_279243594.1">
    <property type="nucleotide sequence ID" value="NZ_SHNN01000001.1"/>
</dbReference>
<dbReference type="Pfam" id="PF00126">
    <property type="entry name" value="HTH_1"/>
    <property type="match status" value="1"/>
</dbReference>
<feature type="domain" description="HTH lysR-type" evidence="5">
    <location>
        <begin position="5"/>
        <end position="62"/>
    </location>
</feature>
<dbReference type="PANTHER" id="PTHR30126">
    <property type="entry name" value="HTH-TYPE TRANSCRIPTIONAL REGULATOR"/>
    <property type="match status" value="1"/>
</dbReference>
<evidence type="ECO:0000256" key="4">
    <source>
        <dbReference type="ARBA" id="ARBA00023163"/>
    </source>
</evidence>
<evidence type="ECO:0000256" key="1">
    <source>
        <dbReference type="ARBA" id="ARBA00009437"/>
    </source>
</evidence>
<dbReference type="SUPFAM" id="SSF46785">
    <property type="entry name" value="Winged helix' DNA-binding domain"/>
    <property type="match status" value="1"/>
</dbReference>
<dbReference type="InterPro" id="IPR000847">
    <property type="entry name" value="LysR_HTH_N"/>
</dbReference>
<keyword evidence="4" id="KW-0804">Transcription</keyword>
<dbReference type="Pfam" id="PF03466">
    <property type="entry name" value="LysR_substrate"/>
    <property type="match status" value="1"/>
</dbReference>
<organism evidence="6 7">
    <name type="scientific">Candidatus Litorirhabdus singularis</name>
    <dbReference type="NCBI Taxonomy" id="2518993"/>
    <lineage>
        <taxon>Bacteria</taxon>
        <taxon>Pseudomonadati</taxon>
        <taxon>Pseudomonadota</taxon>
        <taxon>Gammaproteobacteria</taxon>
        <taxon>Cellvibrionales</taxon>
        <taxon>Halieaceae</taxon>
        <taxon>Candidatus Litorirhabdus</taxon>
    </lineage>
</organism>
<comment type="caution">
    <text evidence="6">The sequence shown here is derived from an EMBL/GenBank/DDBJ whole genome shotgun (WGS) entry which is preliminary data.</text>
</comment>
<gene>
    <name evidence="6" type="ORF">EYC98_01830</name>
</gene>
<keyword evidence="3" id="KW-0238">DNA-binding</keyword>
<dbReference type="Proteomes" id="UP001143362">
    <property type="component" value="Unassembled WGS sequence"/>
</dbReference>